<evidence type="ECO:0000256" key="2">
    <source>
        <dbReference type="ARBA" id="ARBA00022630"/>
    </source>
</evidence>
<keyword evidence="2" id="KW-0285">Flavoprotein</keyword>
<accession>A0A839UTW4</accession>
<keyword evidence="3" id="KW-0274">FAD</keyword>
<organism evidence="7 9">
    <name type="scientific">Endobacter medicaginis</name>
    <dbReference type="NCBI Taxonomy" id="1181271"/>
    <lineage>
        <taxon>Bacteria</taxon>
        <taxon>Pseudomonadati</taxon>
        <taxon>Pseudomonadota</taxon>
        <taxon>Alphaproteobacteria</taxon>
        <taxon>Acetobacterales</taxon>
        <taxon>Acetobacteraceae</taxon>
        <taxon>Endobacter</taxon>
    </lineage>
</organism>
<proteinExistence type="inferred from homology"/>
<dbReference type="Pfam" id="PF01266">
    <property type="entry name" value="DAO"/>
    <property type="match status" value="1"/>
</dbReference>
<dbReference type="NCBIfam" id="NF008726">
    <property type="entry name" value="PRK11728.1"/>
    <property type="match status" value="1"/>
</dbReference>
<dbReference type="Gene3D" id="3.50.50.60">
    <property type="entry name" value="FAD/NAD(P)-binding domain"/>
    <property type="match status" value="1"/>
</dbReference>
<evidence type="ECO:0000313" key="9">
    <source>
        <dbReference type="Proteomes" id="UP000557688"/>
    </source>
</evidence>
<evidence type="ECO:0000256" key="3">
    <source>
        <dbReference type="ARBA" id="ARBA00022827"/>
    </source>
</evidence>
<dbReference type="PANTHER" id="PTHR43104:SF2">
    <property type="entry name" value="L-2-HYDROXYGLUTARATE DEHYDROGENASE, MITOCHONDRIAL"/>
    <property type="match status" value="1"/>
</dbReference>
<sequence>MLSGQPEATSDVVVVGGGIIGVATALELTRRWPGISVTLVEKEASLAAHQTGHNSGVIHAGVYYAPGSLKAEFCRRGSQAIYEFAAEHGIAHERCGKLIVATTELEVERLQALKARCEANGLDPEPIDAARLRELEPNISGLEAIRVASSGIVDYPAITRAMADIATGRGVTIRLGEEVIAMSETMSGVSVTTDRGRIAAGYAIVCAGLMADRLAGMCDLDLDFRVVPFRGEYYRLPERCRDIVRHLIYPVPDPDLPFLGVHLTRMVGGYITVGPNAVLALAREGYRWRDVNLRDLGELARFGGFWRTLRANARSGLGEMRNSIWRRGYLQACRKYCPSLRLENLTPYPAGVRAQAVGRDGTLLHDFLVRRSRASLHVCNAPSPAATSSMPIAQYVVDQFGEAFGIQPANPVAA</sequence>
<protein>
    <submittedName>
        <fullName evidence="7">L-2-hydroxyglutarate oxidase</fullName>
        <ecNumber evidence="7">1.1.3.-</ecNumber>
    </submittedName>
</protein>
<dbReference type="InterPro" id="IPR036188">
    <property type="entry name" value="FAD/NAD-bd_sf"/>
</dbReference>
<feature type="domain" description="FAD dependent oxidoreductase" evidence="6">
    <location>
        <begin position="11"/>
        <end position="398"/>
    </location>
</feature>
<dbReference type="AlphaFoldDB" id="A0A839UTW4"/>
<dbReference type="EMBL" id="JABXXQ010000077">
    <property type="protein sequence ID" value="NVN29871.1"/>
    <property type="molecule type" value="Genomic_DNA"/>
</dbReference>
<dbReference type="RefSeq" id="WP_176622929.1">
    <property type="nucleotide sequence ID" value="NZ_JABXXQ010000077.1"/>
</dbReference>
<comment type="caution">
    <text evidence="7">The sequence shown here is derived from an EMBL/GenBank/DDBJ whole genome shotgun (WGS) entry which is preliminary data.</text>
</comment>
<evidence type="ECO:0000256" key="5">
    <source>
        <dbReference type="ARBA" id="ARBA00037941"/>
    </source>
</evidence>
<evidence type="ECO:0000259" key="6">
    <source>
        <dbReference type="Pfam" id="PF01266"/>
    </source>
</evidence>
<name>A0A839UTW4_9PROT</name>
<dbReference type="InterPro" id="IPR006076">
    <property type="entry name" value="FAD-dep_OxRdtase"/>
</dbReference>
<evidence type="ECO:0000313" key="7">
    <source>
        <dbReference type="EMBL" id="MBB3173216.1"/>
    </source>
</evidence>
<keyword evidence="4 7" id="KW-0560">Oxidoreductase</keyword>
<dbReference type="EC" id="1.1.3.-" evidence="7"/>
<reference evidence="7 9" key="2">
    <citation type="submission" date="2020-08" db="EMBL/GenBank/DDBJ databases">
        <title>Genomic Encyclopedia of Type Strains, Phase III (KMG-III): the genomes of soil and plant-associated and newly described type strains.</title>
        <authorList>
            <person name="Whitman W."/>
        </authorList>
    </citation>
    <scope>NUCLEOTIDE SEQUENCE [LARGE SCALE GENOMIC DNA]</scope>
    <source>
        <strain evidence="7 9">CECT 8088</strain>
    </source>
</reference>
<dbReference type="PANTHER" id="PTHR43104">
    <property type="entry name" value="L-2-HYDROXYGLUTARATE DEHYDROGENASE, MITOCHONDRIAL"/>
    <property type="match status" value="1"/>
</dbReference>
<comment type="cofactor">
    <cofactor evidence="1">
        <name>FAD</name>
        <dbReference type="ChEBI" id="CHEBI:57692"/>
    </cofactor>
</comment>
<dbReference type="EMBL" id="JACHXV010000003">
    <property type="protein sequence ID" value="MBB3173216.1"/>
    <property type="molecule type" value="Genomic_DNA"/>
</dbReference>
<dbReference type="GO" id="GO:0047545">
    <property type="term" value="F:(S)-2-hydroxyglutarate dehydrogenase activity"/>
    <property type="evidence" value="ECO:0007669"/>
    <property type="project" value="TreeGrafter"/>
</dbReference>
<keyword evidence="9" id="KW-1185">Reference proteome</keyword>
<evidence type="ECO:0000256" key="1">
    <source>
        <dbReference type="ARBA" id="ARBA00001974"/>
    </source>
</evidence>
<dbReference type="Proteomes" id="UP000565205">
    <property type="component" value="Unassembled WGS sequence"/>
</dbReference>
<gene>
    <name evidence="8" type="primary">lhgO</name>
    <name evidence="7" type="ORF">FHR90_001034</name>
    <name evidence="8" type="ORF">HUK83_05920</name>
</gene>
<dbReference type="Gene3D" id="3.30.9.10">
    <property type="entry name" value="D-Amino Acid Oxidase, subunit A, domain 2"/>
    <property type="match status" value="1"/>
</dbReference>
<dbReference type="SUPFAM" id="SSF51905">
    <property type="entry name" value="FAD/NAD(P)-binding domain"/>
    <property type="match status" value="1"/>
</dbReference>
<reference evidence="8 10" key="1">
    <citation type="submission" date="2020-06" db="EMBL/GenBank/DDBJ databases">
        <title>Description of novel acetic acid bacteria.</title>
        <authorList>
            <person name="Sombolestani A."/>
        </authorList>
    </citation>
    <scope>NUCLEOTIDE SEQUENCE [LARGE SCALE GENOMIC DNA]</scope>
    <source>
        <strain evidence="8 10">LMG 26838</strain>
    </source>
</reference>
<dbReference type="Proteomes" id="UP000557688">
    <property type="component" value="Unassembled WGS sequence"/>
</dbReference>
<evidence type="ECO:0000313" key="10">
    <source>
        <dbReference type="Proteomes" id="UP000565205"/>
    </source>
</evidence>
<evidence type="ECO:0000256" key="4">
    <source>
        <dbReference type="ARBA" id="ARBA00023002"/>
    </source>
</evidence>
<comment type="similarity">
    <text evidence="5">Belongs to the L2HGDH family.</text>
</comment>
<dbReference type="GO" id="GO:0005737">
    <property type="term" value="C:cytoplasm"/>
    <property type="evidence" value="ECO:0007669"/>
    <property type="project" value="TreeGrafter"/>
</dbReference>
<evidence type="ECO:0000313" key="8">
    <source>
        <dbReference type="EMBL" id="NVN29871.1"/>
    </source>
</evidence>